<evidence type="ECO:0000259" key="5">
    <source>
        <dbReference type="PROSITE" id="PS50011"/>
    </source>
</evidence>
<evidence type="ECO:0000313" key="7">
    <source>
        <dbReference type="Proteomes" id="UP000054937"/>
    </source>
</evidence>
<dbReference type="GO" id="GO:0005829">
    <property type="term" value="C:cytosol"/>
    <property type="evidence" value="ECO:0007669"/>
    <property type="project" value="TreeGrafter"/>
</dbReference>
<protein>
    <submittedName>
        <fullName evidence="6">Protein kinase-like domain</fullName>
    </submittedName>
</protein>
<dbReference type="OrthoDB" id="1668230at2759"/>
<organism evidence="6 7">
    <name type="scientific">Pseudocohnilembus persalinus</name>
    <name type="common">Ciliate</name>
    <dbReference type="NCBI Taxonomy" id="266149"/>
    <lineage>
        <taxon>Eukaryota</taxon>
        <taxon>Sar</taxon>
        <taxon>Alveolata</taxon>
        <taxon>Ciliophora</taxon>
        <taxon>Intramacronucleata</taxon>
        <taxon>Oligohymenophorea</taxon>
        <taxon>Scuticociliatia</taxon>
        <taxon>Philasterida</taxon>
        <taxon>Pseudocohnilembidae</taxon>
        <taxon>Pseudocohnilembus</taxon>
    </lineage>
</organism>
<dbReference type="GO" id="GO:0000407">
    <property type="term" value="C:phagophore assembly site"/>
    <property type="evidence" value="ECO:0007669"/>
    <property type="project" value="TreeGrafter"/>
</dbReference>
<keyword evidence="4" id="KW-0067">ATP-binding</keyword>
<dbReference type="SUPFAM" id="SSF56112">
    <property type="entry name" value="Protein kinase-like (PK-like)"/>
    <property type="match status" value="1"/>
</dbReference>
<proteinExistence type="predicted"/>
<reference evidence="6 7" key="1">
    <citation type="journal article" date="2015" name="Sci. Rep.">
        <title>Genome of the facultative scuticociliatosis pathogen Pseudocohnilembus persalinus provides insight into its virulence through horizontal gene transfer.</title>
        <authorList>
            <person name="Xiong J."/>
            <person name="Wang G."/>
            <person name="Cheng J."/>
            <person name="Tian M."/>
            <person name="Pan X."/>
            <person name="Warren A."/>
            <person name="Jiang C."/>
            <person name="Yuan D."/>
            <person name="Miao W."/>
        </authorList>
    </citation>
    <scope>NUCLEOTIDE SEQUENCE [LARGE SCALE GENOMIC DNA]</scope>
    <source>
        <strain evidence="6">36N120E</strain>
    </source>
</reference>
<dbReference type="PANTHER" id="PTHR24348:SF22">
    <property type="entry name" value="NON-SPECIFIC SERINE_THREONINE PROTEIN KINASE"/>
    <property type="match status" value="1"/>
</dbReference>
<keyword evidence="2" id="KW-0547">Nucleotide-binding</keyword>
<feature type="domain" description="Protein kinase" evidence="5">
    <location>
        <begin position="1"/>
        <end position="181"/>
    </location>
</feature>
<dbReference type="GO" id="GO:0010506">
    <property type="term" value="P:regulation of autophagy"/>
    <property type="evidence" value="ECO:0007669"/>
    <property type="project" value="InterPro"/>
</dbReference>
<keyword evidence="1" id="KW-0808">Transferase</keyword>
<name>A0A0V0QQX9_PSEPJ</name>
<dbReference type="PROSITE" id="PS00108">
    <property type="entry name" value="PROTEIN_KINASE_ST"/>
    <property type="match status" value="1"/>
</dbReference>
<gene>
    <name evidence="6" type="ORF">PPERSA_04350</name>
</gene>
<dbReference type="InterPro" id="IPR011009">
    <property type="entry name" value="Kinase-like_dom_sf"/>
</dbReference>
<dbReference type="InParanoid" id="A0A0V0QQX9"/>
<dbReference type="Pfam" id="PF00069">
    <property type="entry name" value="Pkinase"/>
    <property type="match status" value="1"/>
</dbReference>
<evidence type="ECO:0000256" key="2">
    <source>
        <dbReference type="ARBA" id="ARBA00022741"/>
    </source>
</evidence>
<sequence length="442" mass="53617">MEYCNQGTLEDLKLKQDNQRFSEYQSIQFMTQILIGLRELHKNGIIHRDIKIQNLLVQNQIIKIADFGLSIITEDHARTFCGTGPYMSPEVLNKQKYTVKCDVYSLGVLFYFLLTGKYPFWEKNKSKQIQEQLELIKKQEIDFQIEGVIISDKTQNLIKNMLKFQECDRIDMAGVWDSPVFSETLNQKKGFISMSNIFCFPFEFFKNDKKFYKNSIEFDDWKKQEIIDQKRDQMMLESSEKQIINNVEYLEKQLDMLNLMGDKKFTEKEDEEEELKDEQFQQKKQEEIQKFIEEKYFYPINCYRILSFCCEKIYVLDSQINPYRALFMMFKKLIFYMQEFLDDIKNRKNMFNCKYPRSLYNNEIMNQVQNLLEEVILLSNEYYMIVLIQNQDFYQYYKNQYKNIELQNQFKSGMYNKDSQKVFEIYVKEYLNRIWPKQVKNQ</sequence>
<evidence type="ECO:0000313" key="6">
    <source>
        <dbReference type="EMBL" id="KRX04535.1"/>
    </source>
</evidence>
<dbReference type="OMA" id="RNTNCIL"/>
<evidence type="ECO:0000256" key="1">
    <source>
        <dbReference type="ARBA" id="ARBA00022679"/>
    </source>
</evidence>
<dbReference type="EMBL" id="LDAU01000114">
    <property type="protein sequence ID" value="KRX04535.1"/>
    <property type="molecule type" value="Genomic_DNA"/>
</dbReference>
<evidence type="ECO:0000256" key="3">
    <source>
        <dbReference type="ARBA" id="ARBA00022777"/>
    </source>
</evidence>
<dbReference type="PROSITE" id="PS50011">
    <property type="entry name" value="PROTEIN_KINASE_DOM"/>
    <property type="match status" value="1"/>
</dbReference>
<evidence type="ECO:0000256" key="4">
    <source>
        <dbReference type="ARBA" id="ARBA00022840"/>
    </source>
</evidence>
<comment type="caution">
    <text evidence="6">The sequence shown here is derived from an EMBL/GenBank/DDBJ whole genome shotgun (WGS) entry which is preliminary data.</text>
</comment>
<dbReference type="GO" id="GO:0004674">
    <property type="term" value="F:protein serine/threonine kinase activity"/>
    <property type="evidence" value="ECO:0007669"/>
    <property type="project" value="InterPro"/>
</dbReference>
<dbReference type="GO" id="GO:0016020">
    <property type="term" value="C:membrane"/>
    <property type="evidence" value="ECO:0007669"/>
    <property type="project" value="TreeGrafter"/>
</dbReference>
<keyword evidence="7" id="KW-1185">Reference proteome</keyword>
<keyword evidence="3 6" id="KW-0418">Kinase</keyword>
<dbReference type="Proteomes" id="UP000054937">
    <property type="component" value="Unassembled WGS sequence"/>
</dbReference>
<dbReference type="PANTHER" id="PTHR24348">
    <property type="entry name" value="SERINE/THREONINE-PROTEIN KINASE UNC-51-RELATED"/>
    <property type="match status" value="1"/>
</dbReference>
<dbReference type="SMART" id="SM00220">
    <property type="entry name" value="S_TKc"/>
    <property type="match status" value="1"/>
</dbReference>
<dbReference type="InterPro" id="IPR008271">
    <property type="entry name" value="Ser/Thr_kinase_AS"/>
</dbReference>
<dbReference type="InterPro" id="IPR045269">
    <property type="entry name" value="Atg1-like"/>
</dbReference>
<dbReference type="Gene3D" id="1.10.510.10">
    <property type="entry name" value="Transferase(Phosphotransferase) domain 1"/>
    <property type="match status" value="1"/>
</dbReference>
<dbReference type="InterPro" id="IPR000719">
    <property type="entry name" value="Prot_kinase_dom"/>
</dbReference>
<accession>A0A0V0QQX9</accession>
<dbReference type="GO" id="GO:0005524">
    <property type="term" value="F:ATP binding"/>
    <property type="evidence" value="ECO:0007669"/>
    <property type="project" value="UniProtKB-KW"/>
</dbReference>
<dbReference type="AlphaFoldDB" id="A0A0V0QQX9"/>
<dbReference type="GO" id="GO:0005776">
    <property type="term" value="C:autophagosome"/>
    <property type="evidence" value="ECO:0007669"/>
    <property type="project" value="TreeGrafter"/>
</dbReference>
<dbReference type="GO" id="GO:0000045">
    <property type="term" value="P:autophagosome assembly"/>
    <property type="evidence" value="ECO:0007669"/>
    <property type="project" value="TreeGrafter"/>
</dbReference>